<evidence type="ECO:0000259" key="3">
    <source>
        <dbReference type="PROSITE" id="PS50086"/>
    </source>
</evidence>
<keyword evidence="1" id="KW-0343">GTPase activation</keyword>
<name>A0AAV5AGZ3_9AGAM</name>
<feature type="compositionally biased region" description="Low complexity" evidence="2">
    <location>
        <begin position="54"/>
        <end position="69"/>
    </location>
</feature>
<dbReference type="PROSITE" id="PS50086">
    <property type="entry name" value="TBC_RABGAP"/>
    <property type="match status" value="1"/>
</dbReference>
<sequence length="663" mass="74159">MEGIFRLAEDESVIDFETRLTVIPVSSASSHVQSEFEPGSTNTGLSHYQDNADSNTSSRSLPSSSTGRNDWSLNNPLSLDSSNPWHAYFSAAETRKIIRQDVERTFPEIPYFRQIEVQNALTNILFLYTQGNGDLGYRQGMHELLACIYRVVDYDSVGDDCINPQLQELCASSYVAADAHALFELVMKYMEPWYEWQPSKSASSFTTDKSSPALKPYVAPIINACSSLRDEKLRSVDPFLWEKLRDGGVEPQMYGIRWLRLLFTREFTLNEAMILWDGLFASVAVEDTPSTSLTSPQTGFEFALWISVAMLMRVRNHRCRTEPRQVVTGSYSDQLTNLLRYPSIPSTHDSKSANVSSLLLTQARSLMTYPNPSTGVSIMMQNRSELGIPVQPRESNFPKQIHKFPSSTLPPKPHFPAPGGLAPSLFDKQRLPDRIHRILDGNDSLNIQRGLQNTLGAISDLRKNLPDISHALSRNPSWNSSSISLHNGRFDNLSPDKKFSNEGDGAKSYRNLELENTELRNIFETLGEAMEWALNSISSEEEAFQGGRDYKEKALQCLAHVKEILIKEGRGERGEIDIQRLIDPALRNERSLQENSLREQAKPSLIAPLTITSSGSDDYTGRSKSSRLVSSLPATFSNESTTIVSHLSKSVNIPQSDPLGVLP</sequence>
<feature type="region of interest" description="Disordered" evidence="2">
    <location>
        <begin position="31"/>
        <end position="69"/>
    </location>
</feature>
<protein>
    <recommendedName>
        <fullName evidence="3">Rab-GAP TBC domain-containing protein</fullName>
    </recommendedName>
</protein>
<dbReference type="FunFam" id="1.10.8.270:FF:000011">
    <property type="entry name" value="TBC1 domain family member 5"/>
    <property type="match status" value="1"/>
</dbReference>
<dbReference type="Pfam" id="PF00566">
    <property type="entry name" value="RabGAP-TBC"/>
    <property type="match status" value="1"/>
</dbReference>
<proteinExistence type="predicted"/>
<feature type="domain" description="Rab-GAP TBC" evidence="3">
    <location>
        <begin position="75"/>
        <end position="283"/>
    </location>
</feature>
<dbReference type="Gene3D" id="1.10.472.80">
    <property type="entry name" value="Ypt/Rab-GAP domain of gyp1p, domain 3"/>
    <property type="match status" value="1"/>
</dbReference>
<evidence type="ECO:0000256" key="1">
    <source>
        <dbReference type="ARBA" id="ARBA00022468"/>
    </source>
</evidence>
<dbReference type="SMART" id="SM00164">
    <property type="entry name" value="TBC"/>
    <property type="match status" value="1"/>
</dbReference>
<organism evidence="4 5">
    <name type="scientific">Clathrus columnatus</name>
    <dbReference type="NCBI Taxonomy" id="1419009"/>
    <lineage>
        <taxon>Eukaryota</taxon>
        <taxon>Fungi</taxon>
        <taxon>Dikarya</taxon>
        <taxon>Basidiomycota</taxon>
        <taxon>Agaricomycotina</taxon>
        <taxon>Agaricomycetes</taxon>
        <taxon>Phallomycetidae</taxon>
        <taxon>Phallales</taxon>
        <taxon>Clathraceae</taxon>
        <taxon>Clathrus</taxon>
    </lineage>
</organism>
<gene>
    <name evidence="4" type="ORF">Clacol_006477</name>
</gene>
<dbReference type="InterPro" id="IPR035969">
    <property type="entry name" value="Rab-GAP_TBC_sf"/>
</dbReference>
<evidence type="ECO:0000256" key="2">
    <source>
        <dbReference type="SAM" id="MobiDB-lite"/>
    </source>
</evidence>
<dbReference type="InterPro" id="IPR000195">
    <property type="entry name" value="Rab-GAP-TBC_dom"/>
</dbReference>
<dbReference type="PANTHER" id="PTHR22957">
    <property type="entry name" value="TBC1 DOMAIN FAMILY MEMBER GTPASE-ACTIVATING PROTEIN"/>
    <property type="match status" value="1"/>
</dbReference>
<dbReference type="GO" id="GO:0005737">
    <property type="term" value="C:cytoplasm"/>
    <property type="evidence" value="ECO:0007669"/>
    <property type="project" value="UniProtKB-ARBA"/>
</dbReference>
<dbReference type="AlphaFoldDB" id="A0AAV5AGZ3"/>
<dbReference type="GO" id="GO:0005096">
    <property type="term" value="F:GTPase activator activity"/>
    <property type="evidence" value="ECO:0007669"/>
    <property type="project" value="UniProtKB-KW"/>
</dbReference>
<dbReference type="SUPFAM" id="SSF47923">
    <property type="entry name" value="Ypt/Rab-GAP domain of gyp1p"/>
    <property type="match status" value="2"/>
</dbReference>
<dbReference type="PANTHER" id="PTHR22957:SF337">
    <property type="entry name" value="TBC1 DOMAIN FAMILY MEMBER 5"/>
    <property type="match status" value="1"/>
</dbReference>
<reference evidence="4" key="1">
    <citation type="submission" date="2021-10" db="EMBL/GenBank/DDBJ databases">
        <title>De novo Genome Assembly of Clathrus columnatus (Basidiomycota, Fungi) Using Illumina and Nanopore Sequence Data.</title>
        <authorList>
            <person name="Ogiso-Tanaka E."/>
            <person name="Itagaki H."/>
            <person name="Hosoya T."/>
            <person name="Hosaka K."/>
        </authorList>
    </citation>
    <scope>NUCLEOTIDE SEQUENCE</scope>
    <source>
        <strain evidence="4">MO-923</strain>
    </source>
</reference>
<keyword evidence="5" id="KW-1185">Reference proteome</keyword>
<feature type="compositionally biased region" description="Polar residues" evidence="2">
    <location>
        <begin position="31"/>
        <end position="53"/>
    </location>
</feature>
<accession>A0AAV5AGZ3</accession>
<evidence type="ECO:0000313" key="5">
    <source>
        <dbReference type="Proteomes" id="UP001050691"/>
    </source>
</evidence>
<dbReference type="Gene3D" id="1.10.8.270">
    <property type="entry name" value="putative rabgap domain of human tbc1 domain family member 14 like domains"/>
    <property type="match status" value="1"/>
</dbReference>
<comment type="caution">
    <text evidence="4">The sequence shown here is derived from an EMBL/GenBank/DDBJ whole genome shotgun (WGS) entry which is preliminary data.</text>
</comment>
<dbReference type="EMBL" id="BPWL01000007">
    <property type="protein sequence ID" value="GJJ12236.1"/>
    <property type="molecule type" value="Genomic_DNA"/>
</dbReference>
<evidence type="ECO:0000313" key="4">
    <source>
        <dbReference type="EMBL" id="GJJ12236.1"/>
    </source>
</evidence>
<dbReference type="Proteomes" id="UP001050691">
    <property type="component" value="Unassembled WGS sequence"/>
</dbReference>